<dbReference type="InParanoid" id="B7PG30"/>
<sequence length="159" mass="16748">MERSHVLPASAGASRKPKVESGFNGLGVADGRRGRPHPSYCRPSLPPPLCCAATAAYSRSLVEMLRRCRIGADRELFARAVSSRVDLPAETAPAGLLEAASRCERAPGLDTVDIPSSLLSRWDPHGNGGEFSSSGDTGTPVARGCPLFFEVLVPGTGYL</sequence>
<name>B7PG30_IXOSC</name>
<reference evidence="3" key="2">
    <citation type="submission" date="2020-05" db="UniProtKB">
        <authorList>
            <consortium name="EnsemblMetazoa"/>
        </authorList>
    </citation>
    <scope>IDENTIFICATION</scope>
    <source>
        <strain evidence="3">wikel</strain>
    </source>
</reference>
<dbReference type="HOGENOM" id="CLU_1662722_0_0_1"/>
<dbReference type="EnsemblMetazoa" id="ISCW005107-RA">
    <property type="protein sequence ID" value="ISCW005107-PA"/>
    <property type="gene ID" value="ISCW005107"/>
</dbReference>
<proteinExistence type="predicted"/>
<reference evidence="2 4" key="1">
    <citation type="submission" date="2008-03" db="EMBL/GenBank/DDBJ databases">
        <title>Annotation of Ixodes scapularis.</title>
        <authorList>
            <consortium name="Ixodes scapularis Genome Project Consortium"/>
            <person name="Caler E."/>
            <person name="Hannick L.I."/>
            <person name="Bidwell S."/>
            <person name="Joardar V."/>
            <person name="Thiagarajan M."/>
            <person name="Amedeo P."/>
            <person name="Galinsky K.J."/>
            <person name="Schobel S."/>
            <person name="Inman J."/>
            <person name="Hostetler J."/>
            <person name="Miller J."/>
            <person name="Hammond M."/>
            <person name="Megy K."/>
            <person name="Lawson D."/>
            <person name="Kodira C."/>
            <person name="Sutton G."/>
            <person name="Meyer J."/>
            <person name="Hill C.A."/>
            <person name="Birren B."/>
            <person name="Nene V."/>
            <person name="Collins F."/>
            <person name="Alarcon-Chaidez F."/>
            <person name="Wikel S."/>
            <person name="Strausberg R."/>
        </authorList>
    </citation>
    <scope>NUCLEOTIDE SEQUENCE [LARGE SCALE GENOMIC DNA]</scope>
    <source>
        <strain evidence="4">Wikel</strain>
        <strain evidence="2">Wikel colony</strain>
    </source>
</reference>
<dbReference type="Proteomes" id="UP000001555">
    <property type="component" value="Unassembled WGS sequence"/>
</dbReference>
<keyword evidence="4" id="KW-1185">Reference proteome</keyword>
<accession>B7PG30</accession>
<dbReference type="VEuPathDB" id="VectorBase:ISCW005107"/>
<evidence type="ECO:0000256" key="1">
    <source>
        <dbReference type="SAM" id="MobiDB-lite"/>
    </source>
</evidence>
<protein>
    <submittedName>
        <fullName evidence="2 3">Uncharacterized protein</fullName>
    </submittedName>
</protein>
<evidence type="ECO:0000313" key="4">
    <source>
        <dbReference type="Proteomes" id="UP000001555"/>
    </source>
</evidence>
<dbReference type="EMBL" id="ABJB010902102">
    <property type="status" value="NOT_ANNOTATED_CDS"/>
    <property type="molecule type" value="Genomic_DNA"/>
</dbReference>
<organism>
    <name type="scientific">Ixodes scapularis</name>
    <name type="common">Black-legged tick</name>
    <name type="synonym">Deer tick</name>
    <dbReference type="NCBI Taxonomy" id="6945"/>
    <lineage>
        <taxon>Eukaryota</taxon>
        <taxon>Metazoa</taxon>
        <taxon>Ecdysozoa</taxon>
        <taxon>Arthropoda</taxon>
        <taxon>Chelicerata</taxon>
        <taxon>Arachnida</taxon>
        <taxon>Acari</taxon>
        <taxon>Parasitiformes</taxon>
        <taxon>Ixodida</taxon>
        <taxon>Ixodoidea</taxon>
        <taxon>Ixodidae</taxon>
        <taxon>Ixodinae</taxon>
        <taxon>Ixodes</taxon>
    </lineage>
</organism>
<gene>
    <name evidence="2" type="ORF">IscW_ISCW005107</name>
</gene>
<evidence type="ECO:0000313" key="3">
    <source>
        <dbReference type="EnsemblMetazoa" id="ISCW005107-PA"/>
    </source>
</evidence>
<dbReference type="PaxDb" id="6945-B7PG30"/>
<dbReference type="VEuPathDB" id="VectorBase:ISCI005107"/>
<dbReference type="AlphaFoldDB" id="B7PG30"/>
<evidence type="ECO:0000313" key="2">
    <source>
        <dbReference type="EMBL" id="EEC05552.1"/>
    </source>
</evidence>
<dbReference type="EMBL" id="DS705780">
    <property type="protein sequence ID" value="EEC05552.1"/>
    <property type="molecule type" value="Genomic_DNA"/>
</dbReference>
<feature type="region of interest" description="Disordered" evidence="1">
    <location>
        <begin position="1"/>
        <end position="39"/>
    </location>
</feature>